<keyword evidence="4 8" id="KW-0547">Nucleotide-binding</keyword>
<dbReference type="CDD" id="cd00806">
    <property type="entry name" value="TrpRS_core"/>
    <property type="match status" value="1"/>
</dbReference>
<evidence type="ECO:0000256" key="3">
    <source>
        <dbReference type="ARBA" id="ARBA00022598"/>
    </source>
</evidence>
<dbReference type="PANTHER" id="PTHR10055">
    <property type="entry name" value="TRYPTOPHANYL-TRNA SYNTHETASE"/>
    <property type="match status" value="1"/>
</dbReference>
<dbReference type="STRING" id="397948.Cmaq_1942"/>
<dbReference type="HAMAP" id="MF_00140_A">
    <property type="entry name" value="Trp_tRNA_synth_A"/>
    <property type="match status" value="1"/>
</dbReference>
<evidence type="ECO:0000256" key="8">
    <source>
        <dbReference type="HAMAP-Rule" id="MF_00140"/>
    </source>
</evidence>
<dbReference type="InterPro" id="IPR002305">
    <property type="entry name" value="aa-tRNA-synth_Ic"/>
</dbReference>
<comment type="subcellular location">
    <subcellularLocation>
        <location evidence="8">Cytoplasm</location>
    </subcellularLocation>
</comment>
<proteinExistence type="inferred from homology"/>
<dbReference type="NCBIfam" id="TIGR00233">
    <property type="entry name" value="trpS"/>
    <property type="match status" value="1"/>
</dbReference>
<dbReference type="Pfam" id="PF00579">
    <property type="entry name" value="tRNA-synt_1b"/>
    <property type="match status" value="1"/>
</dbReference>
<comment type="function">
    <text evidence="8">Catalyzes the attachment of tryptophan to tRNA(Trp).</text>
</comment>
<dbReference type="GO" id="GO:0006436">
    <property type="term" value="P:tryptophanyl-tRNA aminoacylation"/>
    <property type="evidence" value="ECO:0007669"/>
    <property type="project" value="UniProtKB-UniRule"/>
</dbReference>
<dbReference type="Gene3D" id="3.40.50.620">
    <property type="entry name" value="HUPs"/>
    <property type="match status" value="1"/>
</dbReference>
<evidence type="ECO:0000256" key="1">
    <source>
        <dbReference type="ARBA" id="ARBA00005594"/>
    </source>
</evidence>
<gene>
    <name evidence="8" type="primary">trpS</name>
    <name evidence="10" type="ordered locus">Cmaq_1942</name>
</gene>
<evidence type="ECO:0000256" key="5">
    <source>
        <dbReference type="ARBA" id="ARBA00022840"/>
    </source>
</evidence>
<evidence type="ECO:0000256" key="2">
    <source>
        <dbReference type="ARBA" id="ARBA00022490"/>
    </source>
</evidence>
<evidence type="ECO:0000256" key="7">
    <source>
        <dbReference type="ARBA" id="ARBA00023146"/>
    </source>
</evidence>
<keyword evidence="6 8" id="KW-0648">Protein biosynthesis</keyword>
<keyword evidence="2 8" id="KW-0963">Cytoplasm</keyword>
<feature type="short sequence motif" description="'KMSKS' region" evidence="8">
    <location>
        <begin position="267"/>
        <end position="271"/>
    </location>
</feature>
<comment type="catalytic activity">
    <reaction evidence="8">
        <text>tRNA(Trp) + L-tryptophan + ATP = L-tryptophyl-tRNA(Trp) + AMP + diphosphate + H(+)</text>
        <dbReference type="Rhea" id="RHEA:24080"/>
        <dbReference type="Rhea" id="RHEA-COMP:9671"/>
        <dbReference type="Rhea" id="RHEA-COMP:9705"/>
        <dbReference type="ChEBI" id="CHEBI:15378"/>
        <dbReference type="ChEBI" id="CHEBI:30616"/>
        <dbReference type="ChEBI" id="CHEBI:33019"/>
        <dbReference type="ChEBI" id="CHEBI:57912"/>
        <dbReference type="ChEBI" id="CHEBI:78442"/>
        <dbReference type="ChEBI" id="CHEBI:78535"/>
        <dbReference type="ChEBI" id="CHEBI:456215"/>
        <dbReference type="EC" id="6.1.1.2"/>
    </reaction>
</comment>
<dbReference type="SUPFAM" id="SSF52374">
    <property type="entry name" value="Nucleotidylyl transferase"/>
    <property type="match status" value="1"/>
</dbReference>
<dbReference type="InterPro" id="IPR002306">
    <property type="entry name" value="Trp-tRNA-ligase"/>
</dbReference>
<protein>
    <recommendedName>
        <fullName evidence="8">Tryptophan--tRNA ligase</fullName>
        <ecNumber evidence="8">6.1.1.2</ecNumber>
    </recommendedName>
    <alternativeName>
        <fullName evidence="8">Tryptophanyl-tRNA synthetase</fullName>
        <shortName evidence="8">TrpRS</shortName>
    </alternativeName>
</protein>
<dbReference type="PROSITE" id="PS00178">
    <property type="entry name" value="AA_TRNA_LIGASE_I"/>
    <property type="match status" value="1"/>
</dbReference>
<keyword evidence="11" id="KW-1185">Reference proteome</keyword>
<dbReference type="InterPro" id="IPR020653">
    <property type="entry name" value="Tryptophan-tRNA-ligase_arc"/>
</dbReference>
<dbReference type="Gene3D" id="1.10.240.10">
    <property type="entry name" value="Tyrosyl-Transfer RNA Synthetase"/>
    <property type="match status" value="1"/>
</dbReference>
<dbReference type="InterPro" id="IPR001412">
    <property type="entry name" value="aa-tRNA-synth_I_CS"/>
</dbReference>
<accession>A8MBM6</accession>
<keyword evidence="7 8" id="KW-0030">Aminoacyl-tRNA synthetase</keyword>
<dbReference type="PANTHER" id="PTHR10055:SF1">
    <property type="entry name" value="TRYPTOPHAN--TRNA LIGASE, CYTOPLASMIC"/>
    <property type="match status" value="1"/>
</dbReference>
<dbReference type="AlphaFoldDB" id="A8MBM6"/>
<evidence type="ECO:0000313" key="11">
    <source>
        <dbReference type="Proteomes" id="UP000001137"/>
    </source>
</evidence>
<dbReference type="GO" id="GO:0004830">
    <property type="term" value="F:tryptophan-tRNA ligase activity"/>
    <property type="evidence" value="ECO:0007669"/>
    <property type="project" value="UniProtKB-UniRule"/>
</dbReference>
<dbReference type="GO" id="GO:0005737">
    <property type="term" value="C:cytoplasm"/>
    <property type="evidence" value="ECO:0007669"/>
    <property type="project" value="UniProtKB-SubCell"/>
</dbReference>
<dbReference type="KEGG" id="cma:Cmaq_1942"/>
<dbReference type="Proteomes" id="UP000001137">
    <property type="component" value="Chromosome"/>
</dbReference>
<keyword evidence="3 8" id="KW-0436">Ligase</keyword>
<comment type="caution">
    <text evidence="8">Lacks conserved residue(s) required for the propagation of feature annotation.</text>
</comment>
<evidence type="ECO:0000313" key="10">
    <source>
        <dbReference type="EMBL" id="ABW02759.1"/>
    </source>
</evidence>
<evidence type="ECO:0000256" key="4">
    <source>
        <dbReference type="ARBA" id="ARBA00022741"/>
    </source>
</evidence>
<dbReference type="GO" id="GO:0005524">
    <property type="term" value="F:ATP binding"/>
    <property type="evidence" value="ECO:0007669"/>
    <property type="project" value="UniProtKB-UniRule"/>
</dbReference>
<keyword evidence="5 8" id="KW-0067">ATP-binding</keyword>
<dbReference type="EMBL" id="CP000852">
    <property type="protein sequence ID" value="ABW02759.1"/>
    <property type="molecule type" value="Genomic_DNA"/>
</dbReference>
<organism evidence="10 11">
    <name type="scientific">Caldivirga maquilingensis (strain ATCC 700844 / DSM 13496 / JCM 10307 / IC-167)</name>
    <dbReference type="NCBI Taxonomy" id="397948"/>
    <lineage>
        <taxon>Archaea</taxon>
        <taxon>Thermoproteota</taxon>
        <taxon>Thermoprotei</taxon>
        <taxon>Thermoproteales</taxon>
        <taxon>Thermoproteaceae</taxon>
        <taxon>Caldivirga</taxon>
    </lineage>
</organism>
<dbReference type="GeneID" id="5709677"/>
<dbReference type="HOGENOM" id="CLU_032621_0_1_2"/>
<dbReference type="eggNOG" id="arCOG01887">
    <property type="taxonomic scope" value="Archaea"/>
</dbReference>
<name>A8MBM6_CALMQ</name>
<dbReference type="InterPro" id="IPR014729">
    <property type="entry name" value="Rossmann-like_a/b/a_fold"/>
</dbReference>
<dbReference type="NCBIfam" id="NF008927">
    <property type="entry name" value="PRK12285.1-4"/>
    <property type="match status" value="1"/>
</dbReference>
<comment type="similarity">
    <text evidence="1 8 9">Belongs to the class-I aminoacyl-tRNA synthetase family.</text>
</comment>
<reference evidence="10 11" key="1">
    <citation type="submission" date="2007-10" db="EMBL/GenBank/DDBJ databases">
        <title>Complete sequence of Caldivirga maquilingensis IC-167.</title>
        <authorList>
            <consortium name="US DOE Joint Genome Institute"/>
            <person name="Copeland A."/>
            <person name="Lucas S."/>
            <person name="Lapidus A."/>
            <person name="Barry K."/>
            <person name="Glavina del Rio T."/>
            <person name="Dalin E."/>
            <person name="Tice H."/>
            <person name="Pitluck S."/>
            <person name="Saunders E."/>
            <person name="Brettin T."/>
            <person name="Bruce D."/>
            <person name="Detter J.C."/>
            <person name="Han C."/>
            <person name="Schmutz J."/>
            <person name="Larimer F."/>
            <person name="Land M."/>
            <person name="Hauser L."/>
            <person name="Kyrpides N."/>
            <person name="Ivanova N."/>
            <person name="Biddle J.F."/>
            <person name="Zhang Z."/>
            <person name="Fitz-Gibbon S.T."/>
            <person name="Lowe T.M."/>
            <person name="Saltikov C."/>
            <person name="House C.H."/>
            <person name="Richardson P."/>
        </authorList>
    </citation>
    <scope>NUCLEOTIDE SEQUENCE [LARGE SCALE GENOMIC DNA]</scope>
    <source>
        <strain evidence="11">ATCC 700844 / DSM 13496 / JCM 10307 / IC-167</strain>
    </source>
</reference>
<sequence>MGVFGDSYLGQEYAVTPWEVKGKVDYLRLAKEFGVQLLTEDDLNLLKDLTSGDVHYLIRRGFFYAHRGFREILNRAKLGESWALYNGRGPSGDLHVGHLVPWILTKWFVDKFNVQYFFELTDDEKFLVREGYTLEETNRLAYDNALSLIALGFTPDKLHIIVDSDDIKYLYKIAVKVAKKLTLSTVKNTFGFTDSNNIGAAFFPAIEIAVAFLPTELFGKETPVLIPTAIDQDPYFRLARDVAESLNYPKPATLYSKFLPGLTGEDKMSASNPDSALYVNDDEREVRRKIMNAFTGGQPTVELQRRLGGNPDSCPVYKYHMLIDENDEAVKKIYDDCRGGRLLCGECKLMLYDKVKSFLSRHRELRERARDKVNDYRVSVKFK</sequence>
<dbReference type="RefSeq" id="WP_012186978.1">
    <property type="nucleotide sequence ID" value="NC_009954.1"/>
</dbReference>
<dbReference type="EC" id="6.1.1.2" evidence="8"/>
<evidence type="ECO:0000256" key="6">
    <source>
        <dbReference type="ARBA" id="ARBA00022917"/>
    </source>
</evidence>
<evidence type="ECO:0000256" key="9">
    <source>
        <dbReference type="RuleBase" id="RU363036"/>
    </source>
</evidence>
<dbReference type="PRINTS" id="PR01039">
    <property type="entry name" value="TRNASYNTHTRP"/>
</dbReference>